<dbReference type="Gene3D" id="2.40.50.140">
    <property type="entry name" value="Nucleic acid-binding proteins"/>
    <property type="match status" value="3"/>
</dbReference>
<organism evidence="15 16">
    <name type="scientific">Operophtera brumata</name>
    <name type="common">Winter moth</name>
    <name type="synonym">Phalaena brumata</name>
    <dbReference type="NCBI Taxonomy" id="104452"/>
    <lineage>
        <taxon>Eukaryota</taxon>
        <taxon>Metazoa</taxon>
        <taxon>Ecdysozoa</taxon>
        <taxon>Arthropoda</taxon>
        <taxon>Hexapoda</taxon>
        <taxon>Insecta</taxon>
        <taxon>Pterygota</taxon>
        <taxon>Neoptera</taxon>
        <taxon>Endopterygota</taxon>
        <taxon>Lepidoptera</taxon>
        <taxon>Glossata</taxon>
        <taxon>Ditrysia</taxon>
        <taxon>Geometroidea</taxon>
        <taxon>Geometridae</taxon>
        <taxon>Larentiinae</taxon>
        <taxon>Operophtera</taxon>
    </lineage>
</organism>
<dbReference type="EC" id="3.6.4.12" evidence="13"/>
<evidence type="ECO:0000256" key="10">
    <source>
        <dbReference type="ARBA" id="ARBA00023306"/>
    </source>
</evidence>
<evidence type="ECO:0000256" key="2">
    <source>
        <dbReference type="ARBA" id="ARBA00008010"/>
    </source>
</evidence>
<dbReference type="STRING" id="104452.A0A0L7LW86"/>
<comment type="subunit">
    <text evidence="13">Component of the MCM2-7 complex.</text>
</comment>
<keyword evidence="8 12" id="KW-0238">DNA-binding</keyword>
<dbReference type="FunFam" id="3.30.1640.10:FF:000006">
    <property type="entry name" value="DNA helicase"/>
    <property type="match status" value="1"/>
</dbReference>
<keyword evidence="4 12" id="KW-0547">Nucleotide-binding</keyword>
<evidence type="ECO:0000313" key="15">
    <source>
        <dbReference type="EMBL" id="KOB79421.1"/>
    </source>
</evidence>
<evidence type="ECO:0000256" key="5">
    <source>
        <dbReference type="ARBA" id="ARBA00022801"/>
    </source>
</evidence>
<evidence type="ECO:0000256" key="1">
    <source>
        <dbReference type="ARBA" id="ARBA00004123"/>
    </source>
</evidence>
<protein>
    <recommendedName>
        <fullName evidence="13">DNA replication licensing factor MCM5</fullName>
        <ecNumber evidence="13">3.6.4.12</ecNumber>
    </recommendedName>
</protein>
<dbReference type="SUPFAM" id="SSF50249">
    <property type="entry name" value="Nucleic acid-binding proteins"/>
    <property type="match status" value="3"/>
</dbReference>
<accession>A0A0L7LW86</accession>
<dbReference type="InterPro" id="IPR027925">
    <property type="entry name" value="MCM_N"/>
</dbReference>
<dbReference type="InterPro" id="IPR008048">
    <property type="entry name" value="MCM5"/>
</dbReference>
<dbReference type="EMBL" id="JTDY01000014">
    <property type="protein sequence ID" value="KOB79421.1"/>
    <property type="molecule type" value="Genomic_DNA"/>
</dbReference>
<evidence type="ECO:0000256" key="6">
    <source>
        <dbReference type="ARBA" id="ARBA00022806"/>
    </source>
</evidence>
<comment type="catalytic activity">
    <reaction evidence="11">
        <text>ATP + H2O = ADP + phosphate + H(+)</text>
        <dbReference type="Rhea" id="RHEA:13065"/>
        <dbReference type="ChEBI" id="CHEBI:15377"/>
        <dbReference type="ChEBI" id="CHEBI:15378"/>
        <dbReference type="ChEBI" id="CHEBI:30616"/>
        <dbReference type="ChEBI" id="CHEBI:43474"/>
        <dbReference type="ChEBI" id="CHEBI:456216"/>
        <dbReference type="EC" id="3.6.4.12"/>
    </reaction>
    <physiologicalReaction direction="left-to-right" evidence="11">
        <dbReference type="Rhea" id="RHEA:13066"/>
    </physiologicalReaction>
</comment>
<dbReference type="InterPro" id="IPR031327">
    <property type="entry name" value="MCM"/>
</dbReference>
<dbReference type="GO" id="GO:0006270">
    <property type="term" value="P:DNA replication initiation"/>
    <property type="evidence" value="ECO:0007669"/>
    <property type="project" value="UniProtKB-UniRule"/>
</dbReference>
<dbReference type="GO" id="GO:0003697">
    <property type="term" value="F:single-stranded DNA binding"/>
    <property type="evidence" value="ECO:0007669"/>
    <property type="project" value="TreeGrafter"/>
</dbReference>
<dbReference type="GO" id="GO:0000727">
    <property type="term" value="P:double-strand break repair via break-induced replication"/>
    <property type="evidence" value="ECO:0007669"/>
    <property type="project" value="TreeGrafter"/>
</dbReference>
<keyword evidence="6 13" id="KW-0347">Helicase</keyword>
<dbReference type="InterPro" id="IPR033762">
    <property type="entry name" value="MCM_OB"/>
</dbReference>
<keyword evidence="10 13" id="KW-0131">Cell cycle</keyword>
<evidence type="ECO:0000256" key="3">
    <source>
        <dbReference type="ARBA" id="ARBA00022705"/>
    </source>
</evidence>
<dbReference type="PANTHER" id="PTHR11630:SF42">
    <property type="entry name" value="DNA REPLICATION LICENSING FACTOR MCM5"/>
    <property type="match status" value="1"/>
</dbReference>
<comment type="caution">
    <text evidence="15">The sequence shown here is derived from an EMBL/GenBank/DDBJ whole genome shotgun (WGS) entry which is preliminary data.</text>
</comment>
<dbReference type="InterPro" id="IPR012340">
    <property type="entry name" value="NA-bd_OB-fold"/>
</dbReference>
<comment type="subcellular location">
    <subcellularLocation>
        <location evidence="1 13">Nucleus</location>
    </subcellularLocation>
</comment>
<evidence type="ECO:0000256" key="4">
    <source>
        <dbReference type="ARBA" id="ARBA00022741"/>
    </source>
</evidence>
<dbReference type="GO" id="GO:0003688">
    <property type="term" value="F:DNA replication origin binding"/>
    <property type="evidence" value="ECO:0007669"/>
    <property type="project" value="UniProtKB-UniRule"/>
</dbReference>
<gene>
    <name evidence="15" type="ORF">OBRU01_00327</name>
</gene>
<dbReference type="SUPFAM" id="SSF52540">
    <property type="entry name" value="P-loop containing nucleoside triphosphate hydrolases"/>
    <property type="match status" value="1"/>
</dbReference>
<comment type="function">
    <text evidence="13">Acts as component of the MCM2-7 complex (MCM complex) which is the replicative helicase essential for 'once per cell cycle' DNA replication initiation and elongation in eukaryotic cells. The active ATPase sites in the MCM2-7 ring are formed through the interaction surfaces of two neighboring subunits such that a critical structure of a conserved arginine finger motif is provided in trans relative to the ATP-binding site of the Walker A box of the adjacent subunit. The six ATPase active sites, however, are likely to contribute differentially to the complex helicase activity.</text>
</comment>
<feature type="domain" description="MCM C-terminal AAA(+) ATPase" evidence="14">
    <location>
        <begin position="378"/>
        <end position="430"/>
    </location>
</feature>
<dbReference type="PRINTS" id="PR01657">
    <property type="entry name" value="MCMFAMILY"/>
</dbReference>
<dbReference type="Pfam" id="PF14551">
    <property type="entry name" value="MCM_N"/>
    <property type="match status" value="1"/>
</dbReference>
<reference evidence="15 16" key="1">
    <citation type="journal article" date="2015" name="Genome Biol. Evol.">
        <title>The genome of winter moth (Operophtera brumata) provides a genomic perspective on sexual dimorphism and phenology.</title>
        <authorList>
            <person name="Derks M.F."/>
            <person name="Smit S."/>
            <person name="Salis L."/>
            <person name="Schijlen E."/>
            <person name="Bossers A."/>
            <person name="Mateman C."/>
            <person name="Pijl A.S."/>
            <person name="de Ridder D."/>
            <person name="Groenen M.A."/>
            <person name="Visser M.E."/>
            <person name="Megens H.J."/>
        </authorList>
    </citation>
    <scope>NUCLEOTIDE SEQUENCE [LARGE SCALE GENOMIC DNA]</scope>
    <source>
        <strain evidence="15">WM2013NL</strain>
        <tissue evidence="15">Head and thorax</tissue>
    </source>
</reference>
<dbReference type="GO" id="GO:0005634">
    <property type="term" value="C:nucleus"/>
    <property type="evidence" value="ECO:0007669"/>
    <property type="project" value="UniProtKB-SubCell"/>
</dbReference>
<dbReference type="Pfam" id="PF00493">
    <property type="entry name" value="MCM"/>
    <property type="match status" value="1"/>
</dbReference>
<sequence length="430" mass="47862">MEGFDDPGVFFSDNFGVEENESQDQLNLQAVKKKFKEFIRQFHTGNFDYKYRDALKRNYNLTNYWVEINIEDLSSFDEELAEKLYKKPTEHLPILEEAAKELADELTAPRPEGEEKVEDIQVLLSSDAHAADLRELKSETVSRLVKIPGIVISASGIKAKATKISIQCRSCRNIVPNLAVLKLQEAPENIPQGEMPRHLTVYCERVLCERVAPGARVTVLGIYSIKKISKVGGEMPRHLTVYCERVLCERVAPGARVTVLGIYSIKKISKVGGEMQRHLTVYCERVLCERVAPGARVTVLGIYSIKKISKVGREGREKGSVGVRSSYLRAVGLTAEEGVTGGLSPFTADEEEQFRRLAASPDIYERIAKSIAPSVFGARNFVMEGGAMVLADGGVVCIDEFDKMREDDRVAIHEAMEQQTISIAKVCITS</sequence>
<dbReference type="GO" id="GO:0042555">
    <property type="term" value="C:MCM complex"/>
    <property type="evidence" value="ECO:0007669"/>
    <property type="project" value="UniProtKB-UniRule"/>
</dbReference>
<evidence type="ECO:0000256" key="7">
    <source>
        <dbReference type="ARBA" id="ARBA00022840"/>
    </source>
</evidence>
<keyword evidence="7 12" id="KW-0067">ATP-binding</keyword>
<dbReference type="AlphaFoldDB" id="A0A0L7LW86"/>
<dbReference type="GO" id="GO:0005524">
    <property type="term" value="F:ATP binding"/>
    <property type="evidence" value="ECO:0007669"/>
    <property type="project" value="UniProtKB-UniRule"/>
</dbReference>
<dbReference type="GO" id="GO:0043138">
    <property type="term" value="F:3'-5' DNA helicase activity"/>
    <property type="evidence" value="ECO:0007669"/>
    <property type="project" value="TreeGrafter"/>
</dbReference>
<dbReference type="PROSITE" id="PS50051">
    <property type="entry name" value="MCM_2"/>
    <property type="match status" value="1"/>
</dbReference>
<evidence type="ECO:0000256" key="8">
    <source>
        <dbReference type="ARBA" id="ARBA00023125"/>
    </source>
</evidence>
<evidence type="ECO:0000256" key="11">
    <source>
        <dbReference type="ARBA" id="ARBA00048432"/>
    </source>
</evidence>
<evidence type="ECO:0000256" key="13">
    <source>
        <dbReference type="RuleBase" id="RU368063"/>
    </source>
</evidence>
<evidence type="ECO:0000256" key="12">
    <source>
        <dbReference type="RuleBase" id="RU004070"/>
    </source>
</evidence>
<evidence type="ECO:0000313" key="16">
    <source>
        <dbReference type="Proteomes" id="UP000037510"/>
    </source>
</evidence>
<proteinExistence type="inferred from homology"/>
<keyword evidence="3 13" id="KW-0235">DNA replication</keyword>
<dbReference type="Gene3D" id="3.40.50.300">
    <property type="entry name" value="P-loop containing nucleotide triphosphate hydrolases"/>
    <property type="match status" value="1"/>
</dbReference>
<comment type="similarity">
    <text evidence="2 12">Belongs to the MCM family.</text>
</comment>
<name>A0A0L7LW86_OPEBR</name>
<dbReference type="GO" id="GO:0017116">
    <property type="term" value="F:single-stranded DNA helicase activity"/>
    <property type="evidence" value="ECO:0007669"/>
    <property type="project" value="TreeGrafter"/>
</dbReference>
<dbReference type="InterPro" id="IPR001208">
    <property type="entry name" value="MCM_dom"/>
</dbReference>
<dbReference type="GO" id="GO:0016887">
    <property type="term" value="F:ATP hydrolysis activity"/>
    <property type="evidence" value="ECO:0007669"/>
    <property type="project" value="RHEA"/>
</dbReference>
<keyword evidence="16" id="KW-1185">Reference proteome</keyword>
<dbReference type="PANTHER" id="PTHR11630">
    <property type="entry name" value="DNA REPLICATION LICENSING FACTOR MCM FAMILY MEMBER"/>
    <property type="match status" value="1"/>
</dbReference>
<dbReference type="SMART" id="SM00350">
    <property type="entry name" value="MCM"/>
    <property type="match status" value="1"/>
</dbReference>
<dbReference type="PROSITE" id="PS00847">
    <property type="entry name" value="MCM_1"/>
    <property type="match status" value="1"/>
</dbReference>
<keyword evidence="9 13" id="KW-0539">Nucleus</keyword>
<dbReference type="Gene3D" id="3.30.1640.10">
    <property type="entry name" value="mini-chromosome maintenance (MCM) complex, chain A, domain 1"/>
    <property type="match status" value="1"/>
</dbReference>
<evidence type="ECO:0000259" key="14">
    <source>
        <dbReference type="PROSITE" id="PS50051"/>
    </source>
</evidence>
<dbReference type="PRINTS" id="PR01661">
    <property type="entry name" value="MCMPROTEIN5"/>
</dbReference>
<dbReference type="Proteomes" id="UP000037510">
    <property type="component" value="Unassembled WGS sequence"/>
</dbReference>
<evidence type="ECO:0000256" key="9">
    <source>
        <dbReference type="ARBA" id="ARBA00023242"/>
    </source>
</evidence>
<dbReference type="Pfam" id="PF17207">
    <property type="entry name" value="MCM_OB"/>
    <property type="match status" value="3"/>
</dbReference>
<keyword evidence="5 13" id="KW-0378">Hydrolase</keyword>
<dbReference type="InterPro" id="IPR018525">
    <property type="entry name" value="MCM_CS"/>
</dbReference>
<dbReference type="InterPro" id="IPR027417">
    <property type="entry name" value="P-loop_NTPase"/>
</dbReference>